<dbReference type="AlphaFoldDB" id="A0A8H5M7V5"/>
<evidence type="ECO:0008006" key="4">
    <source>
        <dbReference type="Google" id="ProtNLM"/>
    </source>
</evidence>
<keyword evidence="3" id="KW-1185">Reference proteome</keyword>
<dbReference type="Proteomes" id="UP000518752">
    <property type="component" value="Unassembled WGS sequence"/>
</dbReference>
<dbReference type="Gene3D" id="2.80.10.50">
    <property type="match status" value="1"/>
</dbReference>
<evidence type="ECO:0000256" key="1">
    <source>
        <dbReference type="SAM" id="Phobius"/>
    </source>
</evidence>
<reference evidence="2 3" key="1">
    <citation type="journal article" date="2020" name="ISME J.">
        <title>Uncovering the hidden diversity of litter-decomposition mechanisms in mushroom-forming fungi.</title>
        <authorList>
            <person name="Floudas D."/>
            <person name="Bentzer J."/>
            <person name="Ahren D."/>
            <person name="Johansson T."/>
            <person name="Persson P."/>
            <person name="Tunlid A."/>
        </authorList>
    </citation>
    <scope>NUCLEOTIDE SEQUENCE [LARGE SCALE GENOMIC DNA]</scope>
    <source>
        <strain evidence="2 3">CBS 406.79</strain>
    </source>
</reference>
<gene>
    <name evidence="2" type="ORF">D9757_006398</name>
</gene>
<protein>
    <recommendedName>
        <fullName evidence="4">Ricin B lectin domain-containing protein</fullName>
    </recommendedName>
</protein>
<dbReference type="SUPFAM" id="SSF50370">
    <property type="entry name" value="Ricin B-like lectins"/>
    <property type="match status" value="1"/>
</dbReference>
<evidence type="ECO:0000313" key="2">
    <source>
        <dbReference type="EMBL" id="KAF5384470.1"/>
    </source>
</evidence>
<keyword evidence="1" id="KW-1133">Transmembrane helix</keyword>
<comment type="caution">
    <text evidence="2">The sequence shown here is derived from an EMBL/GenBank/DDBJ whole genome shotgun (WGS) entry which is preliminary data.</text>
</comment>
<keyword evidence="1" id="KW-0812">Transmembrane</keyword>
<keyword evidence="1" id="KW-0472">Membrane</keyword>
<evidence type="ECO:0000313" key="3">
    <source>
        <dbReference type="Proteomes" id="UP000518752"/>
    </source>
</evidence>
<name>A0A8H5M7V5_9AGAR</name>
<proteinExistence type="predicted"/>
<accession>A0A8H5M7V5</accession>
<feature type="transmembrane region" description="Helical" evidence="1">
    <location>
        <begin position="81"/>
        <end position="101"/>
    </location>
</feature>
<dbReference type="EMBL" id="JAACJN010000043">
    <property type="protein sequence ID" value="KAF5384470.1"/>
    <property type="molecule type" value="Genomic_DNA"/>
</dbReference>
<organism evidence="2 3">
    <name type="scientific">Collybiopsis confluens</name>
    <dbReference type="NCBI Taxonomy" id="2823264"/>
    <lineage>
        <taxon>Eukaryota</taxon>
        <taxon>Fungi</taxon>
        <taxon>Dikarya</taxon>
        <taxon>Basidiomycota</taxon>
        <taxon>Agaricomycotina</taxon>
        <taxon>Agaricomycetes</taxon>
        <taxon>Agaricomycetidae</taxon>
        <taxon>Agaricales</taxon>
        <taxon>Marasmiineae</taxon>
        <taxon>Omphalotaceae</taxon>
        <taxon>Collybiopsis</taxon>
    </lineage>
</organism>
<sequence>MPGNNCGSLEQRSWDNANDFTASNQLWLIKPVPNAADTYTVQNIKSGTFLDLQGQLGKSNSNRWMEGNKWQQPEVGSLKRIFLVPTGTIILYQILIFTNYLDFRFQNVASKSNYFNSALSSTATNISMLT</sequence>
<dbReference type="OrthoDB" id="3192089at2759"/>
<dbReference type="InterPro" id="IPR035992">
    <property type="entry name" value="Ricin_B-like_lectins"/>
</dbReference>